<reference evidence="1" key="2">
    <citation type="submission" date="2021-09" db="EMBL/GenBank/DDBJ databases">
        <authorList>
            <person name="Jia N."/>
            <person name="Wang J."/>
            <person name="Shi W."/>
            <person name="Du L."/>
            <person name="Sun Y."/>
            <person name="Zhan W."/>
            <person name="Jiang J."/>
            <person name="Wang Q."/>
            <person name="Zhang B."/>
            <person name="Ji P."/>
            <person name="Sakyi L.B."/>
            <person name="Cui X."/>
            <person name="Yuan T."/>
            <person name="Jiang B."/>
            <person name="Yang W."/>
            <person name="Lam T.T.-Y."/>
            <person name="Chang Q."/>
            <person name="Ding S."/>
            <person name="Wang X."/>
            <person name="Zhu J."/>
            <person name="Ruan X."/>
            <person name="Zhao L."/>
            <person name="Wei J."/>
            <person name="Que T."/>
            <person name="Du C."/>
            <person name="Cheng J."/>
            <person name="Dai P."/>
            <person name="Han X."/>
            <person name="Huang E."/>
            <person name="Gao Y."/>
            <person name="Liu J."/>
            <person name="Shao H."/>
            <person name="Ye R."/>
            <person name="Li L."/>
            <person name="Wei W."/>
            <person name="Wang X."/>
            <person name="Wang C."/>
            <person name="Huo Q."/>
            <person name="Li W."/>
            <person name="Guo W."/>
            <person name="Chen H."/>
            <person name="Chen S."/>
            <person name="Zhou L."/>
            <person name="Zhou L."/>
            <person name="Ni X."/>
            <person name="Tian J."/>
            <person name="Zhou Y."/>
            <person name="Sheng Y."/>
            <person name="Liu T."/>
            <person name="Pan Y."/>
            <person name="Xia L."/>
            <person name="Li J."/>
            <person name="Zhao F."/>
            <person name="Cao W."/>
        </authorList>
    </citation>
    <scope>NUCLEOTIDE SEQUENCE</scope>
    <source>
        <strain evidence="1">Rmic-2018</strain>
        <tissue evidence="1">Larvae</tissue>
    </source>
</reference>
<comment type="caution">
    <text evidence="1">The sequence shown here is derived from an EMBL/GenBank/DDBJ whole genome shotgun (WGS) entry which is preliminary data.</text>
</comment>
<reference evidence="1" key="1">
    <citation type="journal article" date="2020" name="Cell">
        <title>Large-Scale Comparative Analyses of Tick Genomes Elucidate Their Genetic Diversity and Vector Capacities.</title>
        <authorList>
            <consortium name="Tick Genome and Microbiome Consortium (TIGMIC)"/>
            <person name="Jia N."/>
            <person name="Wang J."/>
            <person name="Shi W."/>
            <person name="Du L."/>
            <person name="Sun Y."/>
            <person name="Zhan W."/>
            <person name="Jiang J.F."/>
            <person name="Wang Q."/>
            <person name="Zhang B."/>
            <person name="Ji P."/>
            <person name="Bell-Sakyi L."/>
            <person name="Cui X.M."/>
            <person name="Yuan T.T."/>
            <person name="Jiang B.G."/>
            <person name="Yang W.F."/>
            <person name="Lam T.T."/>
            <person name="Chang Q.C."/>
            <person name="Ding S.J."/>
            <person name="Wang X.J."/>
            <person name="Zhu J.G."/>
            <person name="Ruan X.D."/>
            <person name="Zhao L."/>
            <person name="Wei J.T."/>
            <person name="Ye R.Z."/>
            <person name="Que T.C."/>
            <person name="Du C.H."/>
            <person name="Zhou Y.H."/>
            <person name="Cheng J.X."/>
            <person name="Dai P.F."/>
            <person name="Guo W.B."/>
            <person name="Han X.H."/>
            <person name="Huang E.J."/>
            <person name="Li L.F."/>
            <person name="Wei W."/>
            <person name="Gao Y.C."/>
            <person name="Liu J.Z."/>
            <person name="Shao H.Z."/>
            <person name="Wang X."/>
            <person name="Wang C.C."/>
            <person name="Yang T.C."/>
            <person name="Huo Q.B."/>
            <person name="Li W."/>
            <person name="Chen H.Y."/>
            <person name="Chen S.E."/>
            <person name="Zhou L.G."/>
            <person name="Ni X.B."/>
            <person name="Tian J.H."/>
            <person name="Sheng Y."/>
            <person name="Liu T."/>
            <person name="Pan Y.S."/>
            <person name="Xia L.Y."/>
            <person name="Li J."/>
            <person name="Zhao F."/>
            <person name="Cao W.C."/>
        </authorList>
    </citation>
    <scope>NUCLEOTIDE SEQUENCE</scope>
    <source>
        <strain evidence="1">Rmic-2018</strain>
    </source>
</reference>
<dbReference type="Proteomes" id="UP000821866">
    <property type="component" value="Chromosome 1"/>
</dbReference>
<proteinExistence type="predicted"/>
<evidence type="ECO:0000313" key="1">
    <source>
        <dbReference type="EMBL" id="KAH8040909.1"/>
    </source>
</evidence>
<dbReference type="EMBL" id="JABSTU010000001">
    <property type="protein sequence ID" value="KAH8040909.1"/>
    <property type="molecule type" value="Genomic_DNA"/>
</dbReference>
<sequence length="203" mass="22417">MTAEPMPAGAMTAAAAIQPAIDYAPRASGSQHPQFARFGDTQPPKKFLDRLETFCLVTGVTANKRFTHIMPAALEESANLWLCFLKSFESWEDFKGGSTQMLWLGMRGDISRVLRTLWEPVGDKTEDKEHTEPPEAAHHALVAELRQCLGEALKYTKKHQAAACQTERSTSDHHQQSTTIREGDLVLLDTHTLSNTAKGVSAK</sequence>
<keyword evidence="2" id="KW-1185">Reference proteome</keyword>
<accession>A0A9J6F3Y2</accession>
<gene>
    <name evidence="1" type="ORF">HPB51_013079</name>
</gene>
<name>A0A9J6F3Y2_RHIMP</name>
<evidence type="ECO:0000313" key="2">
    <source>
        <dbReference type="Proteomes" id="UP000821866"/>
    </source>
</evidence>
<dbReference type="AlphaFoldDB" id="A0A9J6F3Y2"/>
<organism evidence="1 2">
    <name type="scientific">Rhipicephalus microplus</name>
    <name type="common">Cattle tick</name>
    <name type="synonym">Boophilus microplus</name>
    <dbReference type="NCBI Taxonomy" id="6941"/>
    <lineage>
        <taxon>Eukaryota</taxon>
        <taxon>Metazoa</taxon>
        <taxon>Ecdysozoa</taxon>
        <taxon>Arthropoda</taxon>
        <taxon>Chelicerata</taxon>
        <taxon>Arachnida</taxon>
        <taxon>Acari</taxon>
        <taxon>Parasitiformes</taxon>
        <taxon>Ixodida</taxon>
        <taxon>Ixodoidea</taxon>
        <taxon>Ixodidae</taxon>
        <taxon>Rhipicephalinae</taxon>
        <taxon>Rhipicephalus</taxon>
        <taxon>Boophilus</taxon>
    </lineage>
</organism>
<protein>
    <submittedName>
        <fullName evidence="1">Uncharacterized protein</fullName>
    </submittedName>
</protein>